<name>A0ABP5CFE0_9MICO</name>
<protein>
    <submittedName>
        <fullName evidence="2">RidA family protein</fullName>
    </submittedName>
</protein>
<accession>A0ABP5CFE0</accession>
<keyword evidence="3" id="KW-1185">Reference proteome</keyword>
<evidence type="ECO:0000256" key="1">
    <source>
        <dbReference type="ARBA" id="ARBA00010552"/>
    </source>
</evidence>
<organism evidence="2 3">
    <name type="scientific">Agromyces allii</name>
    <dbReference type="NCBI Taxonomy" id="393607"/>
    <lineage>
        <taxon>Bacteria</taxon>
        <taxon>Bacillati</taxon>
        <taxon>Actinomycetota</taxon>
        <taxon>Actinomycetes</taxon>
        <taxon>Micrococcales</taxon>
        <taxon>Microbacteriaceae</taxon>
        <taxon>Agromyces</taxon>
    </lineage>
</organism>
<sequence>MNGGSGLPDVGLRRIPADADDDALSADAVVVGGTVYATVIPTDERDELAGSSIAAQAEQAIANLDEVLRSAGSDLASVAHLTIHLTDIARDRAGFNAVYREWFPSDRVPVRCAVGVAALARPGMLVELTAIAAVTASSVP</sequence>
<evidence type="ECO:0000313" key="3">
    <source>
        <dbReference type="Proteomes" id="UP001499954"/>
    </source>
</evidence>
<dbReference type="SUPFAM" id="SSF55298">
    <property type="entry name" value="YjgF-like"/>
    <property type="match status" value="1"/>
</dbReference>
<comment type="caution">
    <text evidence="2">The sequence shown here is derived from an EMBL/GenBank/DDBJ whole genome shotgun (WGS) entry which is preliminary data.</text>
</comment>
<gene>
    <name evidence="2" type="ORF">GCM10009717_32450</name>
</gene>
<dbReference type="InterPro" id="IPR035959">
    <property type="entry name" value="RutC-like_sf"/>
</dbReference>
<dbReference type="Gene3D" id="3.30.1330.40">
    <property type="entry name" value="RutC-like"/>
    <property type="match status" value="1"/>
</dbReference>
<dbReference type="RefSeq" id="WP_157415787.1">
    <property type="nucleotide sequence ID" value="NZ_BAAAMK010000009.1"/>
</dbReference>
<dbReference type="PANTHER" id="PTHR11803">
    <property type="entry name" value="2-IMINOBUTANOATE/2-IMINOPROPANOATE DEAMINASE RIDA"/>
    <property type="match status" value="1"/>
</dbReference>
<proteinExistence type="inferred from homology"/>
<evidence type="ECO:0000313" key="2">
    <source>
        <dbReference type="EMBL" id="GAA1963190.1"/>
    </source>
</evidence>
<dbReference type="Pfam" id="PF01042">
    <property type="entry name" value="Ribonuc_L-PSP"/>
    <property type="match status" value="1"/>
</dbReference>
<comment type="similarity">
    <text evidence="1">Belongs to the RutC family.</text>
</comment>
<reference evidence="3" key="1">
    <citation type="journal article" date="2019" name="Int. J. Syst. Evol. Microbiol.">
        <title>The Global Catalogue of Microorganisms (GCM) 10K type strain sequencing project: providing services to taxonomists for standard genome sequencing and annotation.</title>
        <authorList>
            <consortium name="The Broad Institute Genomics Platform"/>
            <consortium name="The Broad Institute Genome Sequencing Center for Infectious Disease"/>
            <person name="Wu L."/>
            <person name="Ma J."/>
        </authorList>
    </citation>
    <scope>NUCLEOTIDE SEQUENCE [LARGE SCALE GENOMIC DNA]</scope>
    <source>
        <strain evidence="3">JCM 13584</strain>
    </source>
</reference>
<dbReference type="Proteomes" id="UP001499954">
    <property type="component" value="Unassembled WGS sequence"/>
</dbReference>
<dbReference type="PANTHER" id="PTHR11803:SF58">
    <property type="entry name" value="PROTEIN HMF1-RELATED"/>
    <property type="match status" value="1"/>
</dbReference>
<dbReference type="EMBL" id="BAAAMK010000009">
    <property type="protein sequence ID" value="GAA1963190.1"/>
    <property type="molecule type" value="Genomic_DNA"/>
</dbReference>
<dbReference type="InterPro" id="IPR006175">
    <property type="entry name" value="YjgF/YER057c/UK114"/>
</dbReference>
<dbReference type="CDD" id="cd00448">
    <property type="entry name" value="YjgF_YER057c_UK114_family"/>
    <property type="match status" value="1"/>
</dbReference>